<evidence type="ECO:0000313" key="6">
    <source>
        <dbReference type="EMBL" id="KAK6153501.1"/>
    </source>
</evidence>
<reference evidence="6 7" key="1">
    <citation type="journal article" date="2021" name="Comput. Struct. Biotechnol. J.">
        <title>De novo genome assembly of the potent medicinal plant Rehmannia glutinosa using nanopore technology.</title>
        <authorList>
            <person name="Ma L."/>
            <person name="Dong C."/>
            <person name="Song C."/>
            <person name="Wang X."/>
            <person name="Zheng X."/>
            <person name="Niu Y."/>
            <person name="Chen S."/>
            <person name="Feng W."/>
        </authorList>
    </citation>
    <scope>NUCLEOTIDE SEQUENCE [LARGE SCALE GENOMIC DNA]</scope>
    <source>
        <strain evidence="6">DH-2019</strain>
    </source>
</reference>
<evidence type="ECO:0000256" key="1">
    <source>
        <dbReference type="ARBA" id="ARBA00022723"/>
    </source>
</evidence>
<accession>A0ABR0X1M0</accession>
<keyword evidence="7" id="KW-1185">Reference proteome</keyword>
<keyword evidence="1" id="KW-0479">Metal-binding</keyword>
<feature type="domain" description="PHD-type" evidence="5">
    <location>
        <begin position="37"/>
        <end position="86"/>
    </location>
</feature>
<dbReference type="InterPro" id="IPR001965">
    <property type="entry name" value="Znf_PHD"/>
</dbReference>
<dbReference type="EMBL" id="JABTTQ020000006">
    <property type="protein sequence ID" value="KAK6153501.1"/>
    <property type="molecule type" value="Genomic_DNA"/>
</dbReference>
<dbReference type="InterPro" id="IPR019787">
    <property type="entry name" value="Znf_PHD-finger"/>
</dbReference>
<sequence length="534" mass="59259">MHDIIYNSAIYTLFQGQHIVYHYSGNATIGPPDPYTEVKCSVCHGKADESLLLLCDLCDSAAHTYCVGLGATVPEGDWFCQDCTLLRDEHLKSETNTDSGAQISFDSIHKISSANEHVSVFDIVREPCDHAVQRSRTSTDDDNNMINNIDRPSLTSLETVAPHPTNPNARTLRQCRNLHDRIRVLRENWNGFRSGILNFSSSTGDGNLSNQTLVTCKSGRDSVSCLNQQSKAQCSSSDMTNDIGTHEIHKAWKMMDKAKSIKQDRQRSSIASQASKGPIRKLKTIRKADFMSYRHVFPDHQQKGSKNVESTVPGHNYYCSLEKDYYKQPSLVSGKQKWRKHMAKDVTNCSEGSIIGHSSKLQELKSSKGVRSEKVLAEKSFKGSACLSSSVVSEPVVLNVDGVQGVNHTSSSLSKAKHAKEKSKLVNVCVDGQQYNDAKSEIQSLVKLNLKLQTKEEKLEIDAFKEVARLATHSILGACGLEHPKPGSCSIPDFICSHSDQVSKSSPMPNACRECFYVFVKDMINTVMLHKKRT</sequence>
<dbReference type="InterPro" id="IPR013083">
    <property type="entry name" value="Znf_RING/FYVE/PHD"/>
</dbReference>
<dbReference type="Gene3D" id="3.30.40.10">
    <property type="entry name" value="Zinc/RING finger domain, C3HC4 (zinc finger)"/>
    <property type="match status" value="1"/>
</dbReference>
<proteinExistence type="predicted"/>
<organism evidence="6 7">
    <name type="scientific">Rehmannia glutinosa</name>
    <name type="common">Chinese foxglove</name>
    <dbReference type="NCBI Taxonomy" id="99300"/>
    <lineage>
        <taxon>Eukaryota</taxon>
        <taxon>Viridiplantae</taxon>
        <taxon>Streptophyta</taxon>
        <taxon>Embryophyta</taxon>
        <taxon>Tracheophyta</taxon>
        <taxon>Spermatophyta</taxon>
        <taxon>Magnoliopsida</taxon>
        <taxon>eudicotyledons</taxon>
        <taxon>Gunneridae</taxon>
        <taxon>Pentapetalae</taxon>
        <taxon>asterids</taxon>
        <taxon>lamiids</taxon>
        <taxon>Lamiales</taxon>
        <taxon>Orobanchaceae</taxon>
        <taxon>Rehmannieae</taxon>
        <taxon>Rehmannia</taxon>
    </lineage>
</organism>
<gene>
    <name evidence="6" type="ORF">DH2020_013140</name>
</gene>
<dbReference type="PROSITE" id="PS50016">
    <property type="entry name" value="ZF_PHD_2"/>
    <property type="match status" value="1"/>
</dbReference>
<dbReference type="SUPFAM" id="SSF57903">
    <property type="entry name" value="FYVE/PHD zinc finger"/>
    <property type="match status" value="1"/>
</dbReference>
<evidence type="ECO:0000256" key="4">
    <source>
        <dbReference type="PROSITE-ProRule" id="PRU00146"/>
    </source>
</evidence>
<dbReference type="Proteomes" id="UP001318860">
    <property type="component" value="Unassembled WGS sequence"/>
</dbReference>
<dbReference type="PANTHER" id="PTHR47177">
    <property type="entry name" value="F18C1.6 PROTEIN"/>
    <property type="match status" value="1"/>
</dbReference>
<keyword evidence="2 4" id="KW-0863">Zinc-finger</keyword>
<dbReference type="SMART" id="SM00249">
    <property type="entry name" value="PHD"/>
    <property type="match status" value="1"/>
</dbReference>
<protein>
    <recommendedName>
        <fullName evidence="5">PHD-type domain-containing protein</fullName>
    </recommendedName>
</protein>
<name>A0ABR0X1M0_REHGL</name>
<dbReference type="PANTHER" id="PTHR47177:SF4">
    <property type="entry name" value="OS06G0283200 PROTEIN"/>
    <property type="match status" value="1"/>
</dbReference>
<evidence type="ECO:0000256" key="3">
    <source>
        <dbReference type="ARBA" id="ARBA00022833"/>
    </source>
</evidence>
<comment type="caution">
    <text evidence="6">The sequence shown here is derived from an EMBL/GenBank/DDBJ whole genome shotgun (WGS) entry which is preliminary data.</text>
</comment>
<keyword evidence="3" id="KW-0862">Zinc</keyword>
<dbReference type="InterPro" id="IPR011011">
    <property type="entry name" value="Znf_FYVE_PHD"/>
</dbReference>
<dbReference type="Pfam" id="PF00628">
    <property type="entry name" value="PHD"/>
    <property type="match status" value="1"/>
</dbReference>
<evidence type="ECO:0000259" key="5">
    <source>
        <dbReference type="PROSITE" id="PS50016"/>
    </source>
</evidence>
<evidence type="ECO:0000256" key="2">
    <source>
        <dbReference type="ARBA" id="ARBA00022771"/>
    </source>
</evidence>
<evidence type="ECO:0000313" key="7">
    <source>
        <dbReference type="Proteomes" id="UP001318860"/>
    </source>
</evidence>